<keyword evidence="1" id="KW-0732">Signal</keyword>
<reference evidence="2 3" key="1">
    <citation type="submission" date="2024-09" db="EMBL/GenBank/DDBJ databases">
        <authorList>
            <person name="Zhang Z.-H."/>
        </authorList>
    </citation>
    <scope>NUCLEOTIDE SEQUENCE [LARGE SCALE GENOMIC DNA]</scope>
    <source>
        <strain evidence="2 3">HHTR114</strain>
    </source>
</reference>
<dbReference type="Proteomes" id="UP001596116">
    <property type="component" value="Unassembled WGS sequence"/>
</dbReference>
<sequence>MRSLFHFLTLLVFSALVTPASAQAPAGYDKIYDAPTQVNLGGRPVVADIEFHQRTSSGKTQLALVTDVTKFVVETENDLKNWIANRRNDCGERWKSGEPRISFPDNAIRFAIYLEIEYWSCGWNGKGTPGRMAQETGTVDVTLIPYVENGKLQARLGAFTLSEQTGISKYLPLEFIVRRALEQELNKLNENPKFYRAPQPLFDENFVYEGITAAETEDDRIIITARYAAARSPGAMDRILARLRTQGITQ</sequence>
<dbReference type="EMBL" id="JBHPON010000001">
    <property type="protein sequence ID" value="MFC6035265.1"/>
    <property type="molecule type" value="Genomic_DNA"/>
</dbReference>
<feature type="chain" id="PRO_5046242736" evidence="1">
    <location>
        <begin position="23"/>
        <end position="250"/>
    </location>
</feature>
<accession>A0ABW1KVC9</accession>
<name>A0ABW1KVC9_9PROT</name>
<organism evidence="2 3">
    <name type="scientific">Hyphococcus aureus</name>
    <dbReference type="NCBI Taxonomy" id="2666033"/>
    <lineage>
        <taxon>Bacteria</taxon>
        <taxon>Pseudomonadati</taxon>
        <taxon>Pseudomonadota</taxon>
        <taxon>Alphaproteobacteria</taxon>
        <taxon>Parvularculales</taxon>
        <taxon>Parvularculaceae</taxon>
        <taxon>Hyphococcus</taxon>
    </lineage>
</organism>
<evidence type="ECO:0000313" key="3">
    <source>
        <dbReference type="Proteomes" id="UP001596116"/>
    </source>
</evidence>
<gene>
    <name evidence="2" type="ORF">ACFMB1_06895</name>
</gene>
<keyword evidence="3" id="KW-1185">Reference proteome</keyword>
<comment type="caution">
    <text evidence="2">The sequence shown here is derived from an EMBL/GenBank/DDBJ whole genome shotgun (WGS) entry which is preliminary data.</text>
</comment>
<evidence type="ECO:0000256" key="1">
    <source>
        <dbReference type="SAM" id="SignalP"/>
    </source>
</evidence>
<evidence type="ECO:0000313" key="2">
    <source>
        <dbReference type="EMBL" id="MFC6035265.1"/>
    </source>
</evidence>
<dbReference type="RefSeq" id="WP_379879409.1">
    <property type="nucleotide sequence ID" value="NZ_JBHPON010000001.1"/>
</dbReference>
<proteinExistence type="predicted"/>
<protein>
    <submittedName>
        <fullName evidence="2">Uncharacterized protein</fullName>
    </submittedName>
</protein>
<feature type="signal peptide" evidence="1">
    <location>
        <begin position="1"/>
        <end position="22"/>
    </location>
</feature>